<keyword evidence="4" id="KW-1185">Reference proteome</keyword>
<dbReference type="PANTHER" id="PTHR10353:SF268">
    <property type="entry name" value="BETA-GLUCOSIDASE"/>
    <property type="match status" value="1"/>
</dbReference>
<dbReference type="Proteomes" id="UP000245207">
    <property type="component" value="Unassembled WGS sequence"/>
</dbReference>
<dbReference type="PANTHER" id="PTHR10353">
    <property type="entry name" value="GLYCOSYL HYDROLASE"/>
    <property type="match status" value="1"/>
</dbReference>
<evidence type="ECO:0000256" key="1">
    <source>
        <dbReference type="ARBA" id="ARBA00010838"/>
    </source>
</evidence>
<dbReference type="OrthoDB" id="65569at2759"/>
<protein>
    <submittedName>
        <fullName evidence="3">Glycoside hydrolase, catalytic domain-containing protein</fullName>
    </submittedName>
</protein>
<proteinExistence type="inferred from homology"/>
<evidence type="ECO:0000313" key="4">
    <source>
        <dbReference type="Proteomes" id="UP000245207"/>
    </source>
</evidence>
<dbReference type="GO" id="GO:0008422">
    <property type="term" value="F:beta-glucosidase activity"/>
    <property type="evidence" value="ECO:0007669"/>
    <property type="project" value="TreeGrafter"/>
</dbReference>
<name>A0A2U1M586_ARTAN</name>
<evidence type="ECO:0000313" key="3">
    <source>
        <dbReference type="EMBL" id="PWA56433.1"/>
    </source>
</evidence>
<accession>A0A2U1M586</accession>
<dbReference type="SUPFAM" id="SSF51445">
    <property type="entry name" value="(Trans)glycosidases"/>
    <property type="match status" value="1"/>
</dbReference>
<dbReference type="InterPro" id="IPR017853">
    <property type="entry name" value="GH"/>
</dbReference>
<dbReference type="GO" id="GO:0005975">
    <property type="term" value="P:carbohydrate metabolic process"/>
    <property type="evidence" value="ECO:0007669"/>
    <property type="project" value="InterPro"/>
</dbReference>
<sequence length="349" mass="40586">MAGTKLPPNDIELIDSLGVKSYRFSISWSRILPKGRFGEVNRAGIMFYNNIIDRLILKGIEPFVTIFHNDFPQELEDRYGSWLNPEIQEEFLYYAEICFKSFGDRVKYWVTINEPNMPFDPAIFGEYPKEMREYLGSQLPKFTDEEKKFMKNSIDFIGINHYSAIYVKDCTNSSCSPTGNHAITGLLEIVSERDGVLIGENTGLEYLFVVPRGMEEIVNAMKIRYNNLPMFITENGYSSPDIHEQRINELVNDVKRVEYHIAYLASLAKSIRDGADVRGYFVWSLMDSYEWLQGYNVRFGLYYVDRKTLTRIPKLSAQWYKEFLANNTDSIVIDKETSRLKRAFLKDVL</sequence>
<evidence type="ECO:0000256" key="2">
    <source>
        <dbReference type="RuleBase" id="RU003690"/>
    </source>
</evidence>
<dbReference type="PRINTS" id="PR00131">
    <property type="entry name" value="GLHYDRLASE1"/>
</dbReference>
<gene>
    <name evidence="3" type="ORF">CTI12_AA418580</name>
</gene>
<dbReference type="InterPro" id="IPR001360">
    <property type="entry name" value="Glyco_hydro_1"/>
</dbReference>
<comment type="caution">
    <text evidence="3">The sequence shown here is derived from an EMBL/GenBank/DDBJ whole genome shotgun (WGS) entry which is preliminary data.</text>
</comment>
<dbReference type="Gene3D" id="3.20.20.80">
    <property type="entry name" value="Glycosidases"/>
    <property type="match status" value="2"/>
</dbReference>
<dbReference type="AlphaFoldDB" id="A0A2U1M586"/>
<dbReference type="EMBL" id="PKPP01006456">
    <property type="protein sequence ID" value="PWA56433.1"/>
    <property type="molecule type" value="Genomic_DNA"/>
</dbReference>
<reference evidence="3 4" key="1">
    <citation type="journal article" date="2018" name="Mol. Plant">
        <title>The genome of Artemisia annua provides insight into the evolution of Asteraceae family and artemisinin biosynthesis.</title>
        <authorList>
            <person name="Shen Q."/>
            <person name="Zhang L."/>
            <person name="Liao Z."/>
            <person name="Wang S."/>
            <person name="Yan T."/>
            <person name="Shi P."/>
            <person name="Liu M."/>
            <person name="Fu X."/>
            <person name="Pan Q."/>
            <person name="Wang Y."/>
            <person name="Lv Z."/>
            <person name="Lu X."/>
            <person name="Zhang F."/>
            <person name="Jiang W."/>
            <person name="Ma Y."/>
            <person name="Chen M."/>
            <person name="Hao X."/>
            <person name="Li L."/>
            <person name="Tang Y."/>
            <person name="Lv G."/>
            <person name="Zhou Y."/>
            <person name="Sun X."/>
            <person name="Brodelius P.E."/>
            <person name="Rose J.K.C."/>
            <person name="Tang K."/>
        </authorList>
    </citation>
    <scope>NUCLEOTIDE SEQUENCE [LARGE SCALE GENOMIC DNA]</scope>
    <source>
        <strain evidence="4">cv. Huhao1</strain>
        <tissue evidence="3">Leaf</tissue>
    </source>
</reference>
<comment type="similarity">
    <text evidence="1 2">Belongs to the glycosyl hydrolase 1 family.</text>
</comment>
<dbReference type="STRING" id="35608.A0A2U1M586"/>
<keyword evidence="3" id="KW-0378">Hydrolase</keyword>
<dbReference type="Pfam" id="PF00232">
    <property type="entry name" value="Glyco_hydro_1"/>
    <property type="match status" value="2"/>
</dbReference>
<organism evidence="3 4">
    <name type="scientific">Artemisia annua</name>
    <name type="common">Sweet wormwood</name>
    <dbReference type="NCBI Taxonomy" id="35608"/>
    <lineage>
        <taxon>Eukaryota</taxon>
        <taxon>Viridiplantae</taxon>
        <taxon>Streptophyta</taxon>
        <taxon>Embryophyta</taxon>
        <taxon>Tracheophyta</taxon>
        <taxon>Spermatophyta</taxon>
        <taxon>Magnoliopsida</taxon>
        <taxon>eudicotyledons</taxon>
        <taxon>Gunneridae</taxon>
        <taxon>Pentapetalae</taxon>
        <taxon>asterids</taxon>
        <taxon>campanulids</taxon>
        <taxon>Asterales</taxon>
        <taxon>Asteraceae</taxon>
        <taxon>Asteroideae</taxon>
        <taxon>Anthemideae</taxon>
        <taxon>Artemisiinae</taxon>
        <taxon>Artemisia</taxon>
    </lineage>
</organism>